<organism evidence="4 5">
    <name type="scientific">Pseudomonas viridiflava</name>
    <name type="common">Phytomonas viridiflava</name>
    <dbReference type="NCBI Taxonomy" id="33069"/>
    <lineage>
        <taxon>Bacteria</taxon>
        <taxon>Pseudomonadati</taxon>
        <taxon>Pseudomonadota</taxon>
        <taxon>Gammaproteobacteria</taxon>
        <taxon>Pseudomonadales</taxon>
        <taxon>Pseudomonadaceae</taxon>
        <taxon>Pseudomonas</taxon>
    </lineage>
</organism>
<dbReference type="NCBIfam" id="NF007644">
    <property type="entry name" value="PRK10314.1"/>
    <property type="match status" value="1"/>
</dbReference>
<accession>A0A3M5NWS8</accession>
<gene>
    <name evidence="4" type="ORF">ALP40_05340</name>
</gene>
<dbReference type="PROSITE" id="PS51186">
    <property type="entry name" value="GNAT"/>
    <property type="match status" value="1"/>
</dbReference>
<proteinExistence type="inferred from homology"/>
<protein>
    <recommendedName>
        <fullName evidence="2">Protein ElaA</fullName>
    </recommendedName>
</protein>
<dbReference type="AlphaFoldDB" id="A0A3M5NWS8"/>
<dbReference type="InterPro" id="IPR000182">
    <property type="entry name" value="GNAT_dom"/>
</dbReference>
<dbReference type="EMBL" id="RBTP01000076">
    <property type="protein sequence ID" value="RMT76920.1"/>
    <property type="molecule type" value="Genomic_DNA"/>
</dbReference>
<feature type="domain" description="N-acetyltransferase" evidence="3">
    <location>
        <begin position="16"/>
        <end position="160"/>
    </location>
</feature>
<name>A0A3M5NWS8_PSEVI</name>
<dbReference type="Gene3D" id="3.40.630.30">
    <property type="match status" value="1"/>
</dbReference>
<dbReference type="InterPro" id="IPR016181">
    <property type="entry name" value="Acyl_CoA_acyltransferase"/>
</dbReference>
<comment type="similarity">
    <text evidence="1">Belongs to the UPF0039 (ElaA) family.</text>
</comment>
<evidence type="ECO:0000259" key="3">
    <source>
        <dbReference type="PROSITE" id="PS51186"/>
    </source>
</evidence>
<dbReference type="CDD" id="cd04301">
    <property type="entry name" value="NAT_SF"/>
    <property type="match status" value="1"/>
</dbReference>
<evidence type="ECO:0000256" key="1">
    <source>
        <dbReference type="ARBA" id="ARBA00009623"/>
    </source>
</evidence>
<dbReference type="SUPFAM" id="SSF55729">
    <property type="entry name" value="Acyl-CoA N-acyltransferases (Nat)"/>
    <property type="match status" value="1"/>
</dbReference>
<evidence type="ECO:0000313" key="4">
    <source>
        <dbReference type="EMBL" id="RMT76920.1"/>
    </source>
</evidence>
<evidence type="ECO:0000313" key="5">
    <source>
        <dbReference type="Proteomes" id="UP000273854"/>
    </source>
</evidence>
<sequence length="160" mass="18281">MVSLRVGNMSIKWICKHHTELNIEQLYAVLKLRAEVFVVEQQCVYLDVDGQDLTGDTCHLMAWQDDQLVAYLRLLDPIQQGGDVTIGRVVTAPSIRSRGIGHELMSQALEHAERKWPDQPIYLSAQAHLQGYYSRYGFNAVGEVYLEDDIPHIGMRRDLE</sequence>
<comment type="caution">
    <text evidence="4">The sequence shown here is derived from an EMBL/GenBank/DDBJ whole genome shotgun (WGS) entry which is preliminary data.</text>
</comment>
<keyword evidence="4" id="KW-0808">Transferase</keyword>
<dbReference type="FunFam" id="3.40.630.30:FF:000035">
    <property type="entry name" value="GNAT family N-acetyltransferase"/>
    <property type="match status" value="1"/>
</dbReference>
<dbReference type="Pfam" id="PF13673">
    <property type="entry name" value="Acetyltransf_10"/>
    <property type="match status" value="1"/>
</dbReference>
<reference evidence="4 5" key="1">
    <citation type="submission" date="2018-08" db="EMBL/GenBank/DDBJ databases">
        <title>Recombination of ecologically and evolutionarily significant loci maintains genetic cohesion in the Pseudomonas syringae species complex.</title>
        <authorList>
            <person name="Dillon M."/>
            <person name="Thakur S."/>
            <person name="Almeida R.N.D."/>
            <person name="Weir B.S."/>
            <person name="Guttman D.S."/>
        </authorList>
    </citation>
    <scope>NUCLEOTIDE SEQUENCE [LARGE SCALE GENOMIC DNA]</scope>
    <source>
        <strain evidence="4 5">ICMP 19473</strain>
    </source>
</reference>
<dbReference type="GO" id="GO:0016747">
    <property type="term" value="F:acyltransferase activity, transferring groups other than amino-acyl groups"/>
    <property type="evidence" value="ECO:0007669"/>
    <property type="project" value="InterPro"/>
</dbReference>
<evidence type="ECO:0000256" key="2">
    <source>
        <dbReference type="ARBA" id="ARBA00072224"/>
    </source>
</evidence>
<dbReference type="Proteomes" id="UP000273854">
    <property type="component" value="Unassembled WGS sequence"/>
</dbReference>